<sequence length="183" mass="20560">MKGKFFPVEMRRKDGGSLLLREAEEGDAGAVLAYLNQVGGESDNLLFGRDEFAMPLEQERQWIASLRKQEKSILLLGICEDELSSVASVSAFDRRERIAHRAEVAVSVKKACWGLGIGRAVMEALIRFARGQGLEILQLDVRADNGRAIALYESLGFETLGRYRNFLKVQGEYFDAYCMNLYL</sequence>
<comment type="caution">
    <text evidence="2">The sequence shown here is derived from an EMBL/GenBank/DDBJ whole genome shotgun (WGS) entry which is preliminary data.</text>
</comment>
<dbReference type="SUPFAM" id="SSF55729">
    <property type="entry name" value="Acyl-CoA N-acyltransferases (Nat)"/>
    <property type="match status" value="1"/>
</dbReference>
<keyword evidence="3" id="KW-1185">Reference proteome</keyword>
<dbReference type="PANTHER" id="PTHR43415:SF3">
    <property type="entry name" value="GNAT-FAMILY ACETYLTRANSFERASE"/>
    <property type="match status" value="1"/>
</dbReference>
<dbReference type="CDD" id="cd04301">
    <property type="entry name" value="NAT_SF"/>
    <property type="match status" value="1"/>
</dbReference>
<gene>
    <name evidence="2" type="ORF">NE695_00530</name>
</gene>
<dbReference type="RefSeq" id="WP_082942158.1">
    <property type="nucleotide sequence ID" value="NZ_CABKVV010000013.1"/>
</dbReference>
<dbReference type="Pfam" id="PF00583">
    <property type="entry name" value="Acetyltransf_1"/>
    <property type="match status" value="1"/>
</dbReference>
<keyword evidence="2" id="KW-0808">Transferase</keyword>
<reference evidence="2 3" key="1">
    <citation type="submission" date="2022-06" db="EMBL/GenBank/DDBJ databases">
        <title>Isolation of gut microbiota from human fecal samples.</title>
        <authorList>
            <person name="Pamer E.G."/>
            <person name="Barat B."/>
            <person name="Waligurski E."/>
            <person name="Medina S."/>
            <person name="Paddock L."/>
            <person name="Mostad J."/>
        </authorList>
    </citation>
    <scope>NUCLEOTIDE SEQUENCE [LARGE SCALE GENOMIC DNA]</scope>
    <source>
        <strain evidence="2 3">DFI.9.73</strain>
    </source>
</reference>
<evidence type="ECO:0000313" key="3">
    <source>
        <dbReference type="Proteomes" id="UP001524473"/>
    </source>
</evidence>
<dbReference type="PANTHER" id="PTHR43415">
    <property type="entry name" value="SPERMIDINE N(1)-ACETYLTRANSFERASE"/>
    <property type="match status" value="1"/>
</dbReference>
<accession>A0ABT1RUR0</accession>
<dbReference type="PROSITE" id="PS51186">
    <property type="entry name" value="GNAT"/>
    <property type="match status" value="1"/>
</dbReference>
<organism evidence="2 3">
    <name type="scientific">Neglectibacter timonensis</name>
    <dbReference type="NCBI Taxonomy" id="1776382"/>
    <lineage>
        <taxon>Bacteria</taxon>
        <taxon>Bacillati</taxon>
        <taxon>Bacillota</taxon>
        <taxon>Clostridia</taxon>
        <taxon>Eubacteriales</taxon>
        <taxon>Oscillospiraceae</taxon>
        <taxon>Neglectibacter</taxon>
    </lineage>
</organism>
<dbReference type="EMBL" id="JANFZH010000001">
    <property type="protein sequence ID" value="MCQ4838396.1"/>
    <property type="molecule type" value="Genomic_DNA"/>
</dbReference>
<protein>
    <submittedName>
        <fullName evidence="2">GNAT family N-acetyltransferase</fullName>
        <ecNumber evidence="2">2.3.1.-</ecNumber>
    </submittedName>
</protein>
<name>A0ABT1RUR0_9FIRM</name>
<feature type="domain" description="N-acetyltransferase" evidence="1">
    <location>
        <begin position="18"/>
        <end position="183"/>
    </location>
</feature>
<keyword evidence="2" id="KW-0012">Acyltransferase</keyword>
<dbReference type="EC" id="2.3.1.-" evidence="2"/>
<dbReference type="Gene3D" id="3.40.630.30">
    <property type="match status" value="1"/>
</dbReference>
<dbReference type="GeneID" id="90532317"/>
<dbReference type="Proteomes" id="UP001524473">
    <property type="component" value="Unassembled WGS sequence"/>
</dbReference>
<dbReference type="GO" id="GO:0016746">
    <property type="term" value="F:acyltransferase activity"/>
    <property type="evidence" value="ECO:0007669"/>
    <property type="project" value="UniProtKB-KW"/>
</dbReference>
<dbReference type="InterPro" id="IPR016181">
    <property type="entry name" value="Acyl_CoA_acyltransferase"/>
</dbReference>
<proteinExistence type="predicted"/>
<dbReference type="InterPro" id="IPR000182">
    <property type="entry name" value="GNAT_dom"/>
</dbReference>
<evidence type="ECO:0000259" key="1">
    <source>
        <dbReference type="PROSITE" id="PS51186"/>
    </source>
</evidence>
<evidence type="ECO:0000313" key="2">
    <source>
        <dbReference type="EMBL" id="MCQ4838396.1"/>
    </source>
</evidence>